<name>A0AAE3EZ47_9FLAO</name>
<dbReference type="AlphaFoldDB" id="A0AAE3EZ47"/>
<dbReference type="PANTHER" id="PTHR38733">
    <property type="entry name" value="PROTEIN MCRC"/>
    <property type="match status" value="1"/>
</dbReference>
<dbReference type="EMBL" id="JAIRBC010000028">
    <property type="protein sequence ID" value="MCG2462291.1"/>
    <property type="molecule type" value="Genomic_DNA"/>
</dbReference>
<keyword evidence="2" id="KW-1185">Reference proteome</keyword>
<evidence type="ECO:0000313" key="1">
    <source>
        <dbReference type="EMBL" id="MCG2462291.1"/>
    </source>
</evidence>
<reference evidence="1" key="1">
    <citation type="submission" date="2023-02" db="EMBL/GenBank/DDBJ databases">
        <title>Genome of Flavobacteriaceae gen. nov. sp. strain F89.</title>
        <authorList>
            <person name="Wang Y."/>
        </authorList>
    </citation>
    <scope>NUCLEOTIDE SEQUENCE</scope>
    <source>
        <strain evidence="1">F89</strain>
    </source>
</reference>
<organism evidence="1 2">
    <name type="scientific">Cerina litoralis</name>
    <dbReference type="NCBI Taxonomy" id="2874477"/>
    <lineage>
        <taxon>Bacteria</taxon>
        <taxon>Pseudomonadati</taxon>
        <taxon>Bacteroidota</taxon>
        <taxon>Flavobacteriia</taxon>
        <taxon>Flavobacteriales</taxon>
        <taxon>Flavobacteriaceae</taxon>
        <taxon>Cerina</taxon>
    </lineage>
</organism>
<dbReference type="RefSeq" id="WP_317903431.1">
    <property type="nucleotide sequence ID" value="NZ_JAIRBC010000028.1"/>
</dbReference>
<dbReference type="Proteomes" id="UP001200642">
    <property type="component" value="Unassembled WGS sequence"/>
</dbReference>
<dbReference type="Pfam" id="PF10117">
    <property type="entry name" value="McrBC"/>
    <property type="match status" value="1"/>
</dbReference>
<comment type="caution">
    <text evidence="1">The sequence shown here is derived from an EMBL/GenBank/DDBJ whole genome shotgun (WGS) entry which is preliminary data.</text>
</comment>
<dbReference type="InterPro" id="IPR019292">
    <property type="entry name" value="McrC"/>
</dbReference>
<dbReference type="PANTHER" id="PTHR38733:SF1">
    <property type="entry name" value="TYPE IV METHYL-DIRECTED RESTRICTION ENZYME ECOKMCRBC"/>
    <property type="match status" value="1"/>
</dbReference>
<accession>A0AAE3EZ47</accession>
<protein>
    <submittedName>
        <fullName evidence="1">McrC family protein</fullName>
    </submittedName>
</protein>
<evidence type="ECO:0000313" key="2">
    <source>
        <dbReference type="Proteomes" id="UP001200642"/>
    </source>
</evidence>
<sequence length="416" mass="48584">MRKKEPNIIVFEHDRLRTDSGEQRLAPIQLKTLQSFYGENGVPYYNLIHNGVRFNEYVGVIQVGNTVIEVLPKGDKTNDVETWRNVLISMLRSVGIFDIHAPSSSDLKVRSNSILDLYFELYIKEVEYLLRRGLVKKYRKSEGNRTSLKGSIHFAKHISQNLVHHERFYVKYTVYDKKHDIHAILYKALKLLSYINTNSQLTSRLGSLMLKFPEQHDIRITELLFEKIAFNRKIVPYRNALEIAKLILLNYHPDVKRGTNDVLALMFDMNLLWEQFVYASLRIHKSKTTTISAQTTKNFWKPITGYRSKLKPDIVLNIGTKDCVVLDTKWKNLNGYNPSSEDLRQMFAYMKFYGANKVALVYPGIENHNKSGLYYDHSKSDSRELSNEECCVIFIGVEKDIKLWQKKINEYVNNWI</sequence>
<proteinExistence type="predicted"/>
<gene>
    <name evidence="1" type="ORF">K8352_16135</name>
</gene>